<name>A0A1B6K5C4_9HEMI</name>
<feature type="region of interest" description="Disordered" evidence="5">
    <location>
        <begin position="25"/>
        <end position="58"/>
    </location>
</feature>
<feature type="compositionally biased region" description="Low complexity" evidence="5">
    <location>
        <begin position="29"/>
        <end position="49"/>
    </location>
</feature>
<dbReference type="PANTHER" id="PTHR10009">
    <property type="entry name" value="PROTEIN YELLOW-RELATED"/>
    <property type="match status" value="1"/>
</dbReference>
<evidence type="ECO:0000313" key="7">
    <source>
        <dbReference type="EMBL" id="JAT06615.1"/>
    </source>
</evidence>
<dbReference type="PRINTS" id="PR01366">
    <property type="entry name" value="ROYALJELLY"/>
</dbReference>
<evidence type="ECO:0000256" key="2">
    <source>
        <dbReference type="ARBA" id="ARBA00009127"/>
    </source>
</evidence>
<feature type="signal peptide" evidence="6">
    <location>
        <begin position="1"/>
        <end position="20"/>
    </location>
</feature>
<evidence type="ECO:0000256" key="4">
    <source>
        <dbReference type="ARBA" id="ARBA00023180"/>
    </source>
</evidence>
<dbReference type="InterPro" id="IPR011042">
    <property type="entry name" value="6-blade_b-propeller_TolB-like"/>
</dbReference>
<evidence type="ECO:0000256" key="1">
    <source>
        <dbReference type="ARBA" id="ARBA00004613"/>
    </source>
</evidence>
<proteinExistence type="inferred from homology"/>
<feature type="non-terminal residue" evidence="7">
    <location>
        <position position="461"/>
    </location>
</feature>
<feature type="chain" id="PRO_5008586296" description="Bee-milk protein" evidence="6">
    <location>
        <begin position="21"/>
        <end position="461"/>
    </location>
</feature>
<dbReference type="GO" id="GO:0005576">
    <property type="term" value="C:extracellular region"/>
    <property type="evidence" value="ECO:0007669"/>
    <property type="project" value="UniProtKB-SubCell"/>
</dbReference>
<keyword evidence="6" id="KW-0732">Signal</keyword>
<keyword evidence="3" id="KW-0964">Secreted</keyword>
<evidence type="ECO:0000256" key="3">
    <source>
        <dbReference type="ARBA" id="ARBA00022525"/>
    </source>
</evidence>
<dbReference type="Gene3D" id="2.120.10.30">
    <property type="entry name" value="TolB, C-terminal domain"/>
    <property type="match status" value="1"/>
</dbReference>
<protein>
    <recommendedName>
        <fullName evidence="8">Bee-milk protein</fullName>
    </recommendedName>
</protein>
<accession>A0A1B6K5C4</accession>
<dbReference type="AlphaFoldDB" id="A0A1B6K5C4"/>
<dbReference type="SUPFAM" id="SSF101898">
    <property type="entry name" value="NHL repeat"/>
    <property type="match status" value="1"/>
</dbReference>
<organism evidence="7">
    <name type="scientific">Homalodisca liturata</name>
    <dbReference type="NCBI Taxonomy" id="320908"/>
    <lineage>
        <taxon>Eukaryota</taxon>
        <taxon>Metazoa</taxon>
        <taxon>Ecdysozoa</taxon>
        <taxon>Arthropoda</taxon>
        <taxon>Hexapoda</taxon>
        <taxon>Insecta</taxon>
        <taxon>Pterygota</taxon>
        <taxon>Neoptera</taxon>
        <taxon>Paraneoptera</taxon>
        <taxon>Hemiptera</taxon>
        <taxon>Auchenorrhyncha</taxon>
        <taxon>Membracoidea</taxon>
        <taxon>Cicadellidae</taxon>
        <taxon>Cicadellinae</taxon>
        <taxon>Proconiini</taxon>
        <taxon>Homalodisca</taxon>
    </lineage>
</organism>
<gene>
    <name evidence="7" type="ORF">g.29261</name>
</gene>
<evidence type="ECO:0000256" key="6">
    <source>
        <dbReference type="SAM" id="SignalP"/>
    </source>
</evidence>
<evidence type="ECO:0000256" key="5">
    <source>
        <dbReference type="SAM" id="MobiDB-lite"/>
    </source>
</evidence>
<dbReference type="Pfam" id="PF03022">
    <property type="entry name" value="MRJP"/>
    <property type="match status" value="1"/>
</dbReference>
<reference evidence="7" key="1">
    <citation type="submission" date="2015-11" db="EMBL/GenBank/DDBJ databases">
        <title>De novo transcriptome assembly of four potential Pierce s Disease insect vectors from Arizona vineyards.</title>
        <authorList>
            <person name="Tassone E.E."/>
        </authorList>
    </citation>
    <scope>NUCLEOTIDE SEQUENCE</scope>
</reference>
<keyword evidence="4" id="KW-0325">Glycoprotein</keyword>
<dbReference type="PANTHER" id="PTHR10009:SF7">
    <property type="entry name" value="GH10609P-RELATED"/>
    <property type="match status" value="1"/>
</dbReference>
<dbReference type="InterPro" id="IPR017996">
    <property type="entry name" value="MRJP/yellow-related"/>
</dbReference>
<comment type="similarity">
    <text evidence="2">Belongs to the major royal jelly protein family.</text>
</comment>
<evidence type="ECO:0008006" key="8">
    <source>
        <dbReference type="Google" id="ProtNLM"/>
    </source>
</evidence>
<sequence length="461" mass="52381">MLKLILLLTIGEWYLTATFANLQNYTNNPGFGRRPPRSGYGRRTPRSTGNGEDDDSEGFIFEDSFTDINELIRPPVNPNPVNPNPVYPNRTTSDPMRVMYSWREVDFTFPFQGARDILITKQLFIPRNNLILDVDVYEEIPGQPKVFVTLPRLKPGVPVTLATVTSQRKNGSNLLAPFPDWPSNAPGRCDTSFSSVFRTHIDDCGRLWVLDSGNNNVFGGTVNPNRIVCPPQIVIYDLRNNNRLVGRFRIPSSMIENNTLLVTIAVDTRQRDCSDAYAYIADTIAYKMIVFDLRNQLFWRINSILFFPYPDHSRFTVNEVSFDLMSGIFGLAIGPPFRNNRRLYFHSIDSVKQSWVETADLRNQSLWQNNMNAAPRAFHLFNGTRSSQSAAATMTKDGIMFFGLIGSNEIACWDSRTRFTRSNLVTLAKDDTALQFNSGIKVYGNKLYAATSRLQNYITNR</sequence>
<comment type="subcellular location">
    <subcellularLocation>
        <location evidence="1">Secreted</location>
    </subcellularLocation>
</comment>
<dbReference type="EMBL" id="GECU01001092">
    <property type="protein sequence ID" value="JAT06615.1"/>
    <property type="molecule type" value="Transcribed_RNA"/>
</dbReference>